<name>A0A3P3XGN6_9SPIR</name>
<evidence type="ECO:0000256" key="15">
    <source>
        <dbReference type="PROSITE-ProRule" id="PRU00560"/>
    </source>
</evidence>
<reference evidence="19" key="1">
    <citation type="submission" date="2017-02" db="EMBL/GenBank/DDBJ databases">
        <authorList>
            <person name="Regsiter A."/>
            <person name="William W."/>
        </authorList>
    </citation>
    <scope>NUCLEOTIDE SEQUENCE</scope>
    <source>
        <strain evidence="19">Bib</strain>
    </source>
</reference>
<evidence type="ECO:0000256" key="5">
    <source>
        <dbReference type="ARBA" id="ARBA00022806"/>
    </source>
</evidence>
<comment type="catalytic activity">
    <reaction evidence="11">
        <text>Couples ATP hydrolysis with the unwinding of duplex DNA by translocating in the 3'-5' direction.</text>
        <dbReference type="EC" id="5.6.2.4"/>
    </reaction>
</comment>
<dbReference type="PANTHER" id="PTHR11070:SF2">
    <property type="entry name" value="ATP-DEPENDENT DNA HELICASE SRS2"/>
    <property type="match status" value="1"/>
</dbReference>
<dbReference type="GO" id="GO:0004527">
    <property type="term" value="F:exonuclease activity"/>
    <property type="evidence" value="ECO:0007669"/>
    <property type="project" value="UniProtKB-KW"/>
</dbReference>
<keyword evidence="1" id="KW-0540">Nuclease</keyword>
<feature type="compositionally biased region" description="Basic and acidic residues" evidence="16">
    <location>
        <begin position="931"/>
        <end position="951"/>
    </location>
</feature>
<dbReference type="Gene3D" id="3.40.50.300">
    <property type="entry name" value="P-loop containing nucleotide triphosphate hydrolases"/>
    <property type="match status" value="4"/>
</dbReference>
<evidence type="ECO:0000256" key="11">
    <source>
        <dbReference type="ARBA" id="ARBA00034617"/>
    </source>
</evidence>
<dbReference type="Pfam" id="PF13361">
    <property type="entry name" value="UvrD_C"/>
    <property type="match status" value="1"/>
</dbReference>
<dbReference type="EMBL" id="FWDM01000011">
    <property type="protein sequence ID" value="SLM11231.1"/>
    <property type="molecule type" value="Genomic_DNA"/>
</dbReference>
<dbReference type="SUPFAM" id="SSF52980">
    <property type="entry name" value="Restriction endonuclease-like"/>
    <property type="match status" value="1"/>
</dbReference>
<keyword evidence="9" id="KW-0234">DNA repair</keyword>
<dbReference type="Pfam" id="PF12705">
    <property type="entry name" value="PDDEXK_1"/>
    <property type="match status" value="1"/>
</dbReference>
<dbReference type="InterPro" id="IPR014017">
    <property type="entry name" value="DNA_helicase_UvrD-like_C"/>
</dbReference>
<evidence type="ECO:0000256" key="14">
    <source>
        <dbReference type="ARBA" id="ARBA00048988"/>
    </source>
</evidence>
<dbReference type="PANTHER" id="PTHR11070">
    <property type="entry name" value="UVRD / RECB / PCRA DNA HELICASE FAMILY MEMBER"/>
    <property type="match status" value="1"/>
</dbReference>
<dbReference type="Pfam" id="PF00580">
    <property type="entry name" value="UvrD-helicase"/>
    <property type="match status" value="1"/>
</dbReference>
<feature type="domain" description="UvrD-like helicase C-terminal" evidence="18">
    <location>
        <begin position="508"/>
        <end position="808"/>
    </location>
</feature>
<dbReference type="AlphaFoldDB" id="A0A3P3XGN6"/>
<evidence type="ECO:0000256" key="10">
    <source>
        <dbReference type="ARBA" id="ARBA00023235"/>
    </source>
</evidence>
<comment type="catalytic activity">
    <reaction evidence="14">
        <text>ATP + H2O = ADP + phosphate + H(+)</text>
        <dbReference type="Rhea" id="RHEA:13065"/>
        <dbReference type="ChEBI" id="CHEBI:15377"/>
        <dbReference type="ChEBI" id="CHEBI:15378"/>
        <dbReference type="ChEBI" id="CHEBI:30616"/>
        <dbReference type="ChEBI" id="CHEBI:43474"/>
        <dbReference type="ChEBI" id="CHEBI:456216"/>
        <dbReference type="EC" id="5.6.2.4"/>
    </reaction>
</comment>
<evidence type="ECO:0000259" key="17">
    <source>
        <dbReference type="PROSITE" id="PS51198"/>
    </source>
</evidence>
<keyword evidence="6" id="KW-0269">Exonuclease</keyword>
<sequence>MNKLDLDDAQRLAACTKSTAVVTAGAGAGKTRALVGRFLYLVLEEHVEPESILALTFTRKAAAEMFQRVYEALGRPENARPDLASRLSNAHIQTLDSFCREIVAGCATLYGYTPDFVIDETACAEVAHKTAYRYVLEQMQADGLRELLGAFGFDAVVSDLFASFGSANVEPHWIGQHVCHRSFEIGMREFEQTGTSVVQQMQAIAARILDEAGKGTISDFKEGSAKTVRVAQVLLEALDTDASKDGASPEPGTGSMQQFSRLKAFLDYIDKPENSVNFQRVGKKDIEIAIKEQGQLLLRDKKLLKKLRQIIDFELFLPQYRAAMERLDEYADALCEEKRRANIMNYKDLGALAVDILSRQKDIREYWASRFRYILIDEFQDNNAIQKRLLLLLSQEPGIEPGPASAESSTGAGRPAKIAEGKLFFVGDEKQSIYLFRGADVSVFKALASELAAERFALARNYRSAKALIDFFNEVFAVVLQPADPAQPQAFEAIYERMEASPEPEPPGFVPRIEYHLVSDEVPLEGTSLQEEAGPGSSAATSSGAAARVAKLGSALSARESMAFRMAMWIRNAVESSSPLYIRCKDSLRKAEYSDIAILMRTTSRQYEIEKYLRMLAVPFVTETTASLFTEAPVNDLYFILRLLLDSHDLFATAAVLRSPLCRITNDGYVSILTEKLSLAELRARSPSGALAGLSAEDQAAVQRMVFFYDAFSAIADHLPLMEIISFAWERAFIGLSILSDPQRHPYLEHWNAIRSIAAETEAQGGHVPEFLRTLRAFIDQKRLFDSSTIQKEEAQGVRLMTIHKSKGLEFPIVLIPWMEAGTNKSGGSDLWGVLDAPPDTNQDRYFTIDIGFHDRADNGSNILQTQARTLRVEKEHAETKRLFYVACTRAIDHLILFGAAPSRSYDTDSFHALLFQSTYKLHPSAAGYPEAERQQTENPQEERPAAEHAEATSSRHLARIKLSFEPLAFEQEVHRERRATQKPDLAQVAAMYERARIVDLKRPARKLTVSAVKAHVVRSEAPVPAFSPRIIQETCFEPASEVFEKKRAAQEGTSDPAAFGTLVHELFAHLASGKPFETFSPSAMYRTARNSLRADTAGIASVSRNPTGTELQKKPSDEIARAYRELVPLLNSDCFKTLLQGNTVSIEYPFLLSIPPWMLEGRIDMLIEQSSEVIILDLKTDARFAPIDYALQLGIYQKAIRELFPDKRVRAGLVYLRFGTFAWIEGELEESAIARYCEALAAAQE</sequence>
<keyword evidence="3" id="KW-0227">DNA damage</keyword>
<keyword evidence="5 15" id="KW-0347">Helicase</keyword>
<evidence type="ECO:0000256" key="12">
    <source>
        <dbReference type="ARBA" id="ARBA00034808"/>
    </source>
</evidence>
<dbReference type="InterPro" id="IPR038726">
    <property type="entry name" value="PDDEXK_AddAB-type"/>
</dbReference>
<dbReference type="GO" id="GO:0003677">
    <property type="term" value="F:DNA binding"/>
    <property type="evidence" value="ECO:0007669"/>
    <property type="project" value="UniProtKB-KW"/>
</dbReference>
<evidence type="ECO:0000259" key="18">
    <source>
        <dbReference type="PROSITE" id="PS51217"/>
    </source>
</evidence>
<dbReference type="InterPro" id="IPR027417">
    <property type="entry name" value="P-loop_NTPase"/>
</dbReference>
<evidence type="ECO:0000256" key="8">
    <source>
        <dbReference type="ARBA" id="ARBA00023125"/>
    </source>
</evidence>
<evidence type="ECO:0000256" key="4">
    <source>
        <dbReference type="ARBA" id="ARBA00022801"/>
    </source>
</evidence>
<dbReference type="PROSITE" id="PS51217">
    <property type="entry name" value="UVRD_HELICASE_CTER"/>
    <property type="match status" value="1"/>
</dbReference>
<gene>
    <name evidence="19" type="ORF">SPIROBIBN47_190011</name>
</gene>
<evidence type="ECO:0000256" key="9">
    <source>
        <dbReference type="ARBA" id="ARBA00023204"/>
    </source>
</evidence>
<keyword evidence="4 15" id="KW-0378">Hydrolase</keyword>
<keyword evidence="8" id="KW-0238">DNA-binding</keyword>
<dbReference type="GO" id="GO:0005524">
    <property type="term" value="F:ATP binding"/>
    <property type="evidence" value="ECO:0007669"/>
    <property type="project" value="UniProtKB-UniRule"/>
</dbReference>
<feature type="binding site" evidence="15">
    <location>
        <begin position="24"/>
        <end position="31"/>
    </location>
    <ligand>
        <name>ATP</name>
        <dbReference type="ChEBI" id="CHEBI:30616"/>
    </ligand>
</feature>
<proteinExistence type="predicted"/>
<evidence type="ECO:0000256" key="7">
    <source>
        <dbReference type="ARBA" id="ARBA00022840"/>
    </source>
</evidence>
<accession>A0A3P3XGN6</accession>
<evidence type="ECO:0000256" key="6">
    <source>
        <dbReference type="ARBA" id="ARBA00022839"/>
    </source>
</evidence>
<dbReference type="InterPro" id="IPR014016">
    <property type="entry name" value="UvrD-like_ATP-bd"/>
</dbReference>
<dbReference type="InterPro" id="IPR011604">
    <property type="entry name" value="PDDEXK-like_dom_sf"/>
</dbReference>
<dbReference type="SUPFAM" id="SSF52540">
    <property type="entry name" value="P-loop containing nucleoside triphosphate hydrolases"/>
    <property type="match status" value="1"/>
</dbReference>
<dbReference type="Gene3D" id="3.90.320.10">
    <property type="match status" value="1"/>
</dbReference>
<evidence type="ECO:0000256" key="1">
    <source>
        <dbReference type="ARBA" id="ARBA00022722"/>
    </source>
</evidence>
<organism evidence="19">
    <name type="scientific">uncultured spirochete</name>
    <dbReference type="NCBI Taxonomy" id="156406"/>
    <lineage>
        <taxon>Bacteria</taxon>
        <taxon>Pseudomonadati</taxon>
        <taxon>Spirochaetota</taxon>
        <taxon>Spirochaetia</taxon>
        <taxon>Spirochaetales</taxon>
        <taxon>environmental samples</taxon>
    </lineage>
</organism>
<evidence type="ECO:0000256" key="3">
    <source>
        <dbReference type="ARBA" id="ARBA00022763"/>
    </source>
</evidence>
<keyword evidence="7 15" id="KW-0067">ATP-binding</keyword>
<dbReference type="InterPro" id="IPR000212">
    <property type="entry name" value="DNA_helicase_UvrD/REP"/>
</dbReference>
<evidence type="ECO:0000256" key="13">
    <source>
        <dbReference type="ARBA" id="ARBA00034923"/>
    </source>
</evidence>
<evidence type="ECO:0000256" key="2">
    <source>
        <dbReference type="ARBA" id="ARBA00022741"/>
    </source>
</evidence>
<keyword evidence="2 15" id="KW-0547">Nucleotide-binding</keyword>
<dbReference type="InterPro" id="IPR011335">
    <property type="entry name" value="Restrct_endonuc-II-like"/>
</dbReference>
<keyword evidence="10" id="KW-0413">Isomerase</keyword>
<feature type="domain" description="UvrD-like helicase ATP-binding" evidence="17">
    <location>
        <begin position="3"/>
        <end position="465"/>
    </location>
</feature>
<dbReference type="GO" id="GO:0043138">
    <property type="term" value="F:3'-5' DNA helicase activity"/>
    <property type="evidence" value="ECO:0007669"/>
    <property type="project" value="UniProtKB-EC"/>
</dbReference>
<dbReference type="PROSITE" id="PS51198">
    <property type="entry name" value="UVRD_HELICASE_ATP_BIND"/>
    <property type="match status" value="1"/>
</dbReference>
<dbReference type="GO" id="GO:0000725">
    <property type="term" value="P:recombinational repair"/>
    <property type="evidence" value="ECO:0007669"/>
    <property type="project" value="TreeGrafter"/>
</dbReference>
<evidence type="ECO:0000313" key="19">
    <source>
        <dbReference type="EMBL" id="SLM11231.1"/>
    </source>
</evidence>
<feature type="region of interest" description="Disordered" evidence="16">
    <location>
        <begin position="927"/>
        <end position="955"/>
    </location>
</feature>
<protein>
    <recommendedName>
        <fullName evidence="12">DNA 3'-5' helicase</fullName>
        <ecNumber evidence="12">5.6.2.4</ecNumber>
    </recommendedName>
    <alternativeName>
        <fullName evidence="13">DNA 3'-5' helicase II</fullName>
    </alternativeName>
</protein>
<dbReference type="EC" id="5.6.2.4" evidence="12"/>
<evidence type="ECO:0000256" key="16">
    <source>
        <dbReference type="SAM" id="MobiDB-lite"/>
    </source>
</evidence>